<protein>
    <submittedName>
        <fullName evidence="2">Helix-turn-helix transcriptional regulator</fullName>
    </submittedName>
</protein>
<dbReference type="Pfam" id="PF13560">
    <property type="entry name" value="HTH_31"/>
    <property type="match status" value="1"/>
</dbReference>
<dbReference type="CDD" id="cd00093">
    <property type="entry name" value="HTH_XRE"/>
    <property type="match status" value="1"/>
</dbReference>
<dbReference type="InterPro" id="IPR001387">
    <property type="entry name" value="Cro/C1-type_HTH"/>
</dbReference>
<dbReference type="PROSITE" id="PS50943">
    <property type="entry name" value="HTH_CROC1"/>
    <property type="match status" value="1"/>
</dbReference>
<dbReference type="AlphaFoldDB" id="A0A5B9EAY6"/>
<sequence length="244" mass="27083">MSEGNITNIVIIQKMTGEELKIARSAHHWTQVEAAKHLGVTQAYLSMVERGSRPVSEELAETALKVYALPPTARPMGHGKLLGGGGFQSALGELGYPGFAYLRGGLQLNPAELLFLALDTEELDARVTEALPWIPFQFPEMDWEWLIVEVKLRDRQNRMAFVVQLAGAVAEAEGDSSRAGSLGSKVSKLERSRLAMEDTLCKASLSEAERRWLRSHRTKTAAHWNLLTDLKVEDLKHVYENTSS</sequence>
<dbReference type="Proteomes" id="UP000321820">
    <property type="component" value="Chromosome"/>
</dbReference>
<dbReference type="InterPro" id="IPR010982">
    <property type="entry name" value="Lambda_DNA-bd_dom_sf"/>
</dbReference>
<dbReference type="OrthoDB" id="112701at2"/>
<dbReference type="SUPFAM" id="SSF47413">
    <property type="entry name" value="lambda repressor-like DNA-binding domains"/>
    <property type="match status" value="1"/>
</dbReference>
<gene>
    <name evidence="2" type="ORF">FTW19_07360</name>
</gene>
<evidence type="ECO:0000313" key="3">
    <source>
        <dbReference type="Proteomes" id="UP000321820"/>
    </source>
</evidence>
<reference evidence="2 3" key="1">
    <citation type="submission" date="2019-08" db="EMBL/GenBank/DDBJ databases">
        <title>Complete genome sequence of Terriglobus albidus strain ORNL.</title>
        <authorList>
            <person name="Podar M."/>
        </authorList>
    </citation>
    <scope>NUCLEOTIDE SEQUENCE [LARGE SCALE GENOMIC DNA]</scope>
    <source>
        <strain evidence="2 3">ORNL</strain>
    </source>
</reference>
<evidence type="ECO:0000259" key="1">
    <source>
        <dbReference type="PROSITE" id="PS50943"/>
    </source>
</evidence>
<proteinExistence type="predicted"/>
<dbReference type="GO" id="GO:0003677">
    <property type="term" value="F:DNA binding"/>
    <property type="evidence" value="ECO:0007669"/>
    <property type="project" value="InterPro"/>
</dbReference>
<keyword evidence="3" id="KW-1185">Reference proteome</keyword>
<dbReference type="EMBL" id="CP042806">
    <property type="protein sequence ID" value="QEE27830.1"/>
    <property type="molecule type" value="Genomic_DNA"/>
</dbReference>
<dbReference type="SMART" id="SM00530">
    <property type="entry name" value="HTH_XRE"/>
    <property type="match status" value="1"/>
</dbReference>
<evidence type="ECO:0000313" key="2">
    <source>
        <dbReference type="EMBL" id="QEE27830.1"/>
    </source>
</evidence>
<organism evidence="2 3">
    <name type="scientific">Terriglobus albidus</name>
    <dbReference type="NCBI Taxonomy" id="1592106"/>
    <lineage>
        <taxon>Bacteria</taxon>
        <taxon>Pseudomonadati</taxon>
        <taxon>Acidobacteriota</taxon>
        <taxon>Terriglobia</taxon>
        <taxon>Terriglobales</taxon>
        <taxon>Acidobacteriaceae</taxon>
        <taxon>Terriglobus</taxon>
    </lineage>
</organism>
<name>A0A5B9EAY6_9BACT</name>
<accession>A0A5B9EAY6</accession>
<dbReference type="KEGG" id="talb:FTW19_07360"/>
<dbReference type="RefSeq" id="WP_147647020.1">
    <property type="nucleotide sequence ID" value="NZ_CP042806.1"/>
</dbReference>
<dbReference type="Gene3D" id="1.10.260.40">
    <property type="entry name" value="lambda repressor-like DNA-binding domains"/>
    <property type="match status" value="1"/>
</dbReference>
<feature type="domain" description="HTH cro/C1-type" evidence="1">
    <location>
        <begin position="20"/>
        <end position="74"/>
    </location>
</feature>